<keyword evidence="5" id="KW-0804">Transcription</keyword>
<evidence type="ECO:0000259" key="7">
    <source>
        <dbReference type="Pfam" id="PF13873"/>
    </source>
</evidence>
<dbReference type="InterPro" id="IPR028002">
    <property type="entry name" value="Myb_DNA-bind_5"/>
</dbReference>
<evidence type="ECO:0000256" key="6">
    <source>
        <dbReference type="ARBA" id="ARBA00025466"/>
    </source>
</evidence>
<comment type="subunit">
    <text evidence="1">Self-associates forming complexes of several hundred monomers.</text>
</comment>
<evidence type="ECO:0000256" key="4">
    <source>
        <dbReference type="ARBA" id="ARBA00023125"/>
    </source>
</evidence>
<gene>
    <name evidence="8" type="ORF">CCAP1982_LOCUS5905</name>
</gene>
<sequence length="255" mass="29697">MEKISRGKRASEKQKLYLINYLENNIDLSNDKFITIADMKYREKKWQELTLALNALGGTYKDSVKWRKYWRDLRLHTFEKCRTIRKFSDSKALSALEERIIKLTTEKTNNDVSTSEFSTELQADPLPQNMDATSVMEQSIEIVSTDDECAESGIKVEETSYIEDSSYAFESVSCNQGKRKRRKQLENIQLDKLYELELRKLREMETSNDIKRQQLELIKKQTTATEEQTKAIKANTLAKEALIAKLQDIIFVKKA</sequence>
<keyword evidence="9" id="KW-1185">Reference proteome</keyword>
<evidence type="ECO:0000256" key="1">
    <source>
        <dbReference type="ARBA" id="ARBA00011764"/>
    </source>
</evidence>
<dbReference type="AlphaFoldDB" id="A0A811UDE4"/>
<dbReference type="GO" id="GO:0003677">
    <property type="term" value="F:DNA binding"/>
    <property type="evidence" value="ECO:0007669"/>
    <property type="project" value="UniProtKB-KW"/>
</dbReference>
<dbReference type="Proteomes" id="UP000606786">
    <property type="component" value="Unassembled WGS sequence"/>
</dbReference>
<name>A0A811UDE4_CERCA</name>
<comment type="caution">
    <text evidence="8">The sequence shown here is derived from an EMBL/GenBank/DDBJ whole genome shotgun (WGS) entry which is preliminary data.</text>
</comment>
<proteinExistence type="predicted"/>
<dbReference type="KEGG" id="ccat:101456692"/>
<reference evidence="8" key="1">
    <citation type="submission" date="2020-11" db="EMBL/GenBank/DDBJ databases">
        <authorList>
            <person name="Whitehead M."/>
        </authorList>
    </citation>
    <scope>NUCLEOTIDE SEQUENCE</scope>
    <source>
        <strain evidence="8">EGII</strain>
    </source>
</reference>
<organism evidence="8 9">
    <name type="scientific">Ceratitis capitata</name>
    <name type="common">Mediterranean fruit fly</name>
    <name type="synonym">Tephritis capitata</name>
    <dbReference type="NCBI Taxonomy" id="7213"/>
    <lineage>
        <taxon>Eukaryota</taxon>
        <taxon>Metazoa</taxon>
        <taxon>Ecdysozoa</taxon>
        <taxon>Arthropoda</taxon>
        <taxon>Hexapoda</taxon>
        <taxon>Insecta</taxon>
        <taxon>Pterygota</taxon>
        <taxon>Neoptera</taxon>
        <taxon>Endopterygota</taxon>
        <taxon>Diptera</taxon>
        <taxon>Brachycera</taxon>
        <taxon>Muscomorpha</taxon>
        <taxon>Tephritoidea</taxon>
        <taxon>Tephritidae</taxon>
        <taxon>Ceratitis</taxon>
        <taxon>Ceratitis</taxon>
    </lineage>
</organism>
<dbReference type="Pfam" id="PF13873">
    <property type="entry name" value="Myb_DNA-bind_5"/>
    <property type="match status" value="1"/>
</dbReference>
<evidence type="ECO:0000256" key="2">
    <source>
        <dbReference type="ARBA" id="ARBA00016807"/>
    </source>
</evidence>
<comment type="function">
    <text evidence="6">Involved in transvection phenomena (= synapsis-dependent gene expression), where the synaptic pairing of chromosomes carrying genes with which zeste interacts influences the expression of these genes. Zeste binds to DNA and stimulates transcription from a nearby promoter.</text>
</comment>
<dbReference type="EMBL" id="CAJHJT010000012">
    <property type="protein sequence ID" value="CAD6997272.1"/>
    <property type="molecule type" value="Genomic_DNA"/>
</dbReference>
<evidence type="ECO:0000313" key="8">
    <source>
        <dbReference type="EMBL" id="CAD6997272.1"/>
    </source>
</evidence>
<feature type="domain" description="Myb/SANT-like DNA-binding" evidence="7">
    <location>
        <begin position="6"/>
        <end position="76"/>
    </location>
</feature>
<dbReference type="OrthoDB" id="8069192at2759"/>
<keyword evidence="4" id="KW-0238">DNA-binding</keyword>
<evidence type="ECO:0000256" key="3">
    <source>
        <dbReference type="ARBA" id="ARBA00023015"/>
    </source>
</evidence>
<protein>
    <recommendedName>
        <fullName evidence="2">Regulatory protein zeste</fullName>
    </recommendedName>
</protein>
<evidence type="ECO:0000256" key="5">
    <source>
        <dbReference type="ARBA" id="ARBA00023163"/>
    </source>
</evidence>
<evidence type="ECO:0000313" key="9">
    <source>
        <dbReference type="Proteomes" id="UP000606786"/>
    </source>
</evidence>
<keyword evidence="3" id="KW-0805">Transcription regulation</keyword>
<accession>A0A811UDE4</accession>